<dbReference type="Proteomes" id="UP000183945">
    <property type="component" value="Unassembled WGS sequence"/>
</dbReference>
<dbReference type="InterPro" id="IPR025665">
    <property type="entry name" value="Beta-barrel_OMP_2"/>
</dbReference>
<reference evidence="3" key="1">
    <citation type="submission" date="2016-11" db="EMBL/GenBank/DDBJ databases">
        <authorList>
            <person name="Varghese N."/>
            <person name="Submissions S."/>
        </authorList>
    </citation>
    <scope>NUCLEOTIDE SEQUENCE [LARGE SCALE GENOMIC DNA]</scope>
    <source>
        <strain evidence="3">DSM 24579</strain>
    </source>
</reference>
<feature type="domain" description="Outer membrane protein beta-barrel" evidence="1">
    <location>
        <begin position="20"/>
        <end position="186"/>
    </location>
</feature>
<dbReference type="SUPFAM" id="SSF56925">
    <property type="entry name" value="OMPA-like"/>
    <property type="match status" value="1"/>
</dbReference>
<dbReference type="STRING" id="1073325.SAMN05444483_101466"/>
<protein>
    <submittedName>
        <fullName evidence="2">Outer membrane protein beta-barrel domain-containing protein</fullName>
    </submittedName>
</protein>
<dbReference type="AlphaFoldDB" id="A0A1M5CD41"/>
<proteinExistence type="predicted"/>
<gene>
    <name evidence="2" type="ORF">SAMN05444483_101466</name>
</gene>
<dbReference type="EMBL" id="FQVT01000001">
    <property type="protein sequence ID" value="SHF52684.1"/>
    <property type="molecule type" value="Genomic_DNA"/>
</dbReference>
<evidence type="ECO:0000259" key="1">
    <source>
        <dbReference type="Pfam" id="PF13568"/>
    </source>
</evidence>
<accession>A0A1M5CD41</accession>
<sequence length="203" mass="22736">MKKSILIIAVVLFGTTTLSAQEYWNFGVKGGLNIANFTGDDFSSDKSRTSFNVGLLAEIPLMDKFSLQPEVMYSGQGYDIKDIDQDNFLDTDDNIEYQLDYINVPVLAKIYLVDGLSLQAGPSFNFVVNDEIDYKPLEDGGDIDNPGVLPEPKDFEIGGVAGLEYKFNNAFFVQARYNYGFTDTFDDLDVHNSVWQFGVGYMF</sequence>
<evidence type="ECO:0000313" key="2">
    <source>
        <dbReference type="EMBL" id="SHF52684.1"/>
    </source>
</evidence>
<dbReference type="Pfam" id="PF13568">
    <property type="entry name" value="OMP_b-brl_2"/>
    <property type="match status" value="1"/>
</dbReference>
<dbReference type="OrthoDB" id="947434at2"/>
<evidence type="ECO:0000313" key="3">
    <source>
        <dbReference type="Proteomes" id="UP000183945"/>
    </source>
</evidence>
<organism evidence="2 3">
    <name type="scientific">Salegentibacter echinorum</name>
    <dbReference type="NCBI Taxonomy" id="1073325"/>
    <lineage>
        <taxon>Bacteria</taxon>
        <taxon>Pseudomonadati</taxon>
        <taxon>Bacteroidota</taxon>
        <taxon>Flavobacteriia</taxon>
        <taxon>Flavobacteriales</taxon>
        <taxon>Flavobacteriaceae</taxon>
        <taxon>Salegentibacter</taxon>
    </lineage>
</organism>
<dbReference type="RefSeq" id="WP_072876278.1">
    <property type="nucleotide sequence ID" value="NZ_FQVT01000001.1"/>
</dbReference>
<name>A0A1M5CD41_SALEC</name>
<keyword evidence="3" id="KW-1185">Reference proteome</keyword>
<dbReference type="InterPro" id="IPR011250">
    <property type="entry name" value="OMP/PagP_B-barrel"/>
</dbReference>